<dbReference type="eggNOG" id="KOG1305">
    <property type="taxonomic scope" value="Eukaryota"/>
</dbReference>
<feature type="transmembrane region" description="Helical" evidence="10">
    <location>
        <begin position="256"/>
        <end position="277"/>
    </location>
</feature>
<dbReference type="Proteomes" id="UP000013827">
    <property type="component" value="Unassembled WGS sequence"/>
</dbReference>
<dbReference type="GO" id="GO:0005302">
    <property type="term" value="F:L-tyrosine transmembrane transporter activity"/>
    <property type="evidence" value="ECO:0007669"/>
    <property type="project" value="TreeGrafter"/>
</dbReference>
<accession>A0A0D3JI70</accession>
<dbReference type="PANTHER" id="PTHR22950">
    <property type="entry name" value="AMINO ACID TRANSPORTER"/>
    <property type="match status" value="1"/>
</dbReference>
<organism evidence="12 13">
    <name type="scientific">Emiliania huxleyi (strain CCMP1516)</name>
    <dbReference type="NCBI Taxonomy" id="280463"/>
    <lineage>
        <taxon>Eukaryota</taxon>
        <taxon>Haptista</taxon>
        <taxon>Haptophyta</taxon>
        <taxon>Prymnesiophyceae</taxon>
        <taxon>Isochrysidales</taxon>
        <taxon>Noelaerhabdaceae</taxon>
        <taxon>Emiliania</taxon>
    </lineage>
</organism>
<dbReference type="RefSeq" id="XP_005775634.1">
    <property type="nucleotide sequence ID" value="XM_005775577.1"/>
</dbReference>
<evidence type="ECO:0000256" key="8">
    <source>
        <dbReference type="ARBA" id="ARBA00023136"/>
    </source>
</evidence>
<dbReference type="KEGG" id="ehx:EMIHUDRAFT_95760"/>
<keyword evidence="7 10" id="KW-1133">Transmembrane helix</keyword>
<comment type="subcellular location">
    <subcellularLocation>
        <location evidence="1">Vacuole membrane</location>
        <topology evidence="1">Multi-pass membrane protein</topology>
    </subcellularLocation>
</comment>
<evidence type="ECO:0000256" key="7">
    <source>
        <dbReference type="ARBA" id="ARBA00022989"/>
    </source>
</evidence>
<dbReference type="AlphaFoldDB" id="A0A0D3JI70"/>
<dbReference type="InterPro" id="IPR013057">
    <property type="entry name" value="AA_transpt_TM"/>
</dbReference>
<keyword evidence="4" id="KW-0926">Vacuole</keyword>
<evidence type="ECO:0000256" key="4">
    <source>
        <dbReference type="ARBA" id="ARBA00022554"/>
    </source>
</evidence>
<dbReference type="PANTHER" id="PTHR22950:SF678">
    <property type="entry name" value="VACUOLAR AMINO ACID TRANSPORTER 5-RELATED"/>
    <property type="match status" value="1"/>
</dbReference>
<feature type="transmembrane region" description="Helical" evidence="10">
    <location>
        <begin position="490"/>
        <end position="514"/>
    </location>
</feature>
<feature type="transmembrane region" description="Helical" evidence="10">
    <location>
        <begin position="466"/>
        <end position="484"/>
    </location>
</feature>
<reference evidence="12" key="2">
    <citation type="submission" date="2024-10" db="UniProtKB">
        <authorList>
            <consortium name="EnsemblProtists"/>
        </authorList>
    </citation>
    <scope>IDENTIFICATION</scope>
</reference>
<feature type="transmembrane region" description="Helical" evidence="10">
    <location>
        <begin position="146"/>
        <end position="168"/>
    </location>
</feature>
<keyword evidence="8 10" id="KW-0472">Membrane</keyword>
<dbReference type="GeneID" id="17268752"/>
<feature type="region of interest" description="Disordered" evidence="9">
    <location>
        <begin position="353"/>
        <end position="372"/>
    </location>
</feature>
<feature type="transmembrane region" description="Helical" evidence="10">
    <location>
        <begin position="526"/>
        <end position="547"/>
    </location>
</feature>
<feature type="transmembrane region" description="Helical" evidence="10">
    <location>
        <begin position="118"/>
        <end position="140"/>
    </location>
</feature>
<evidence type="ECO:0000256" key="10">
    <source>
        <dbReference type="SAM" id="Phobius"/>
    </source>
</evidence>
<comment type="similarity">
    <text evidence="2">Belongs to the amino acid/polyamine transporter 2 family.</text>
</comment>
<feature type="domain" description="Amino acid transporter transmembrane" evidence="11">
    <location>
        <begin position="111"/>
        <end position="336"/>
    </location>
</feature>
<proteinExistence type="inferred from homology"/>
<sequence>MQTSSPTAIHATIHLAIDRAEREADAANKQSERARALTARVGRTSLTVNRESAKTELAHAAELAMLATSDTVVPAARVLSSRASFVNLTRPSGAGSAHGEAGYVGDPSEEKASLASSLVNLANTVMGTGILALPAGMATAGLVPGLAILVLTAAMGGFALFCLGRAQLKLGTHRQSFTTLGDTVRPRFSVVVELAVICNCLGSAIGYLIVATDNLLSIFGTPGGSSLVDSRRLWTAVSVGIAAPLSLLKTMDALRVTSALAVAILVAVAALVAAVYFEPSDELSPCGTVGDASCVGEKPSFGASGLETFAKFVVFANGFTCQQSLPPILSELEDPTPGRLMALIYGSARPPALPPSRPPVLQARSHPASQPRRRPGGLAIVVPLYIAVSYFGYMSFGANVASNILNSYPVNPFTTAGRLGVAIVVITSYPIQTFATRKSFANILRTLQGGGEPPKTPPSVFINDDLELRTMLVLLAFTFVVALVVTDLGIMVAITGSTGAAAITFVFPGLFYYVTHGDEPGVLRTAAFALLTFGLVLIPTSLSLTLAGY</sequence>
<keyword evidence="3" id="KW-0813">Transport</keyword>
<dbReference type="GO" id="GO:0015194">
    <property type="term" value="F:L-serine transmembrane transporter activity"/>
    <property type="evidence" value="ECO:0007669"/>
    <property type="project" value="TreeGrafter"/>
</dbReference>
<dbReference type="GO" id="GO:0061459">
    <property type="term" value="F:L-arginine transmembrane transporter activity"/>
    <property type="evidence" value="ECO:0007669"/>
    <property type="project" value="TreeGrafter"/>
</dbReference>
<dbReference type="GO" id="GO:0015189">
    <property type="term" value="F:L-lysine transmembrane transporter activity"/>
    <property type="evidence" value="ECO:0007669"/>
    <property type="project" value="TreeGrafter"/>
</dbReference>
<dbReference type="GO" id="GO:0005774">
    <property type="term" value="C:vacuolar membrane"/>
    <property type="evidence" value="ECO:0007669"/>
    <property type="project" value="UniProtKB-SubCell"/>
</dbReference>
<evidence type="ECO:0000313" key="12">
    <source>
        <dbReference type="EnsemblProtists" id="EOD23205"/>
    </source>
</evidence>
<evidence type="ECO:0000256" key="2">
    <source>
        <dbReference type="ARBA" id="ARBA00008066"/>
    </source>
</evidence>
<name>A0A0D3JI70_EMIH1</name>
<keyword evidence="5 10" id="KW-0812">Transmembrane</keyword>
<dbReference type="HOGENOM" id="CLU_009020_1_1_1"/>
<keyword evidence="13" id="KW-1185">Reference proteome</keyword>
<dbReference type="Pfam" id="PF01490">
    <property type="entry name" value="Aa_trans"/>
    <property type="match status" value="2"/>
</dbReference>
<dbReference type="STRING" id="2903.R1E907"/>
<evidence type="ECO:0000256" key="1">
    <source>
        <dbReference type="ARBA" id="ARBA00004128"/>
    </source>
</evidence>
<protein>
    <recommendedName>
        <fullName evidence="11">Amino acid transporter transmembrane domain-containing protein</fullName>
    </recommendedName>
</protein>
<feature type="transmembrane region" description="Helical" evidence="10">
    <location>
        <begin position="376"/>
        <end position="396"/>
    </location>
</feature>
<dbReference type="PaxDb" id="2903-EOD23205"/>
<dbReference type="GO" id="GO:0005313">
    <property type="term" value="F:L-glutamate transmembrane transporter activity"/>
    <property type="evidence" value="ECO:0007669"/>
    <property type="project" value="TreeGrafter"/>
</dbReference>
<evidence type="ECO:0000259" key="11">
    <source>
        <dbReference type="Pfam" id="PF01490"/>
    </source>
</evidence>
<feature type="transmembrane region" description="Helical" evidence="10">
    <location>
        <begin position="188"/>
        <end position="210"/>
    </location>
</feature>
<dbReference type="EnsemblProtists" id="EOD23205">
    <property type="protein sequence ID" value="EOD23205"/>
    <property type="gene ID" value="EMIHUDRAFT_95760"/>
</dbReference>
<evidence type="ECO:0000256" key="9">
    <source>
        <dbReference type="SAM" id="MobiDB-lite"/>
    </source>
</evidence>
<keyword evidence="6" id="KW-0029">Amino-acid transport</keyword>
<feature type="transmembrane region" description="Helical" evidence="10">
    <location>
        <begin position="416"/>
        <end position="435"/>
    </location>
</feature>
<feature type="domain" description="Amino acid transporter transmembrane" evidence="11">
    <location>
        <begin position="379"/>
        <end position="527"/>
    </location>
</feature>
<reference evidence="13" key="1">
    <citation type="journal article" date="2013" name="Nature">
        <title>Pan genome of the phytoplankton Emiliania underpins its global distribution.</title>
        <authorList>
            <person name="Read B.A."/>
            <person name="Kegel J."/>
            <person name="Klute M.J."/>
            <person name="Kuo A."/>
            <person name="Lefebvre S.C."/>
            <person name="Maumus F."/>
            <person name="Mayer C."/>
            <person name="Miller J."/>
            <person name="Monier A."/>
            <person name="Salamov A."/>
            <person name="Young J."/>
            <person name="Aguilar M."/>
            <person name="Claverie J.M."/>
            <person name="Frickenhaus S."/>
            <person name="Gonzalez K."/>
            <person name="Herman E.K."/>
            <person name="Lin Y.C."/>
            <person name="Napier J."/>
            <person name="Ogata H."/>
            <person name="Sarno A.F."/>
            <person name="Shmutz J."/>
            <person name="Schroeder D."/>
            <person name="de Vargas C."/>
            <person name="Verret F."/>
            <person name="von Dassow P."/>
            <person name="Valentin K."/>
            <person name="Van de Peer Y."/>
            <person name="Wheeler G."/>
            <person name="Dacks J.B."/>
            <person name="Delwiche C.F."/>
            <person name="Dyhrman S.T."/>
            <person name="Glockner G."/>
            <person name="John U."/>
            <person name="Richards T."/>
            <person name="Worden A.Z."/>
            <person name="Zhang X."/>
            <person name="Grigoriev I.V."/>
            <person name="Allen A.E."/>
            <person name="Bidle K."/>
            <person name="Borodovsky M."/>
            <person name="Bowler C."/>
            <person name="Brownlee C."/>
            <person name="Cock J.M."/>
            <person name="Elias M."/>
            <person name="Gladyshev V.N."/>
            <person name="Groth M."/>
            <person name="Guda C."/>
            <person name="Hadaegh A."/>
            <person name="Iglesias-Rodriguez M.D."/>
            <person name="Jenkins J."/>
            <person name="Jones B.M."/>
            <person name="Lawson T."/>
            <person name="Leese F."/>
            <person name="Lindquist E."/>
            <person name="Lobanov A."/>
            <person name="Lomsadze A."/>
            <person name="Malik S.B."/>
            <person name="Marsh M.E."/>
            <person name="Mackinder L."/>
            <person name="Mock T."/>
            <person name="Mueller-Roeber B."/>
            <person name="Pagarete A."/>
            <person name="Parker M."/>
            <person name="Probert I."/>
            <person name="Quesneville H."/>
            <person name="Raines C."/>
            <person name="Rensing S.A."/>
            <person name="Riano-Pachon D.M."/>
            <person name="Richier S."/>
            <person name="Rokitta S."/>
            <person name="Shiraiwa Y."/>
            <person name="Soanes D.M."/>
            <person name="van der Giezen M."/>
            <person name="Wahlund T.M."/>
            <person name="Williams B."/>
            <person name="Wilson W."/>
            <person name="Wolfe G."/>
            <person name="Wurch L.L."/>
        </authorList>
    </citation>
    <scope>NUCLEOTIDE SEQUENCE</scope>
</reference>
<evidence type="ECO:0000256" key="5">
    <source>
        <dbReference type="ARBA" id="ARBA00022692"/>
    </source>
</evidence>
<evidence type="ECO:0000256" key="3">
    <source>
        <dbReference type="ARBA" id="ARBA00022448"/>
    </source>
</evidence>
<dbReference type="GO" id="GO:0005290">
    <property type="term" value="F:L-histidine transmembrane transporter activity"/>
    <property type="evidence" value="ECO:0007669"/>
    <property type="project" value="TreeGrafter"/>
</dbReference>
<evidence type="ECO:0000256" key="6">
    <source>
        <dbReference type="ARBA" id="ARBA00022970"/>
    </source>
</evidence>
<evidence type="ECO:0000313" key="13">
    <source>
        <dbReference type="Proteomes" id="UP000013827"/>
    </source>
</evidence>